<proteinExistence type="predicted"/>
<dbReference type="AlphaFoldDB" id="A0A418IJM6"/>
<evidence type="ECO:0000313" key="1">
    <source>
        <dbReference type="EMBL" id="RIN03269.1"/>
    </source>
</evidence>
<dbReference type="Gene3D" id="2.60.40.3350">
    <property type="match status" value="1"/>
</dbReference>
<accession>A0A418IJM6</accession>
<gene>
    <name evidence="1" type="ORF">BU112_00380</name>
</gene>
<reference evidence="1 2" key="1">
    <citation type="journal article" date="2016" name="Front. Microbiol.">
        <title>Comprehensive Phylogenetic Analysis of Bovine Non-aureus Staphylococci Species Based on Whole-Genome Sequencing.</title>
        <authorList>
            <person name="Naushad S."/>
            <person name="Barkema H.W."/>
            <person name="Luby C."/>
            <person name="Condas L.A."/>
            <person name="Nobrega D.B."/>
            <person name="Carson D.A."/>
            <person name="De Buck J."/>
        </authorList>
    </citation>
    <scope>NUCLEOTIDE SEQUENCE [LARGE SCALE GENOMIC DNA]</scope>
    <source>
        <strain evidence="1 2">SNUC 4554</strain>
    </source>
</reference>
<sequence>MSKIRSDIVTNGIDKKALFKLKSEPYLKPISDLGVGFYNLDENTAILSFQLSNTKGPLLIHKNNLTAYAYFESSNGSVSDVIELEVEDSNKGLVTITLDKDFLQASTSTKVKGQVYIGVNNVDNKPEYNEVAVFREFSFEVKDALINKISSFTKMEYIRMFDQLKTRIKQRVLDIEEAIANGEDYVAEMKSVLQKGIETLNQIVSDGKQDIQSYIKEAKSTLDTIKNDAVNTIEKLSKDTKSSVDSKVNKVVETIESTSSEATEHIDDKMSEFKQTVEDNDLITNELLDEQFDNLDWQKYELTNDDGTIKIMNLESNVEKLNKMTETGFFYTTNTPDLPSDVSSDGFLIVYARKGNSPIKHVYQPYSQNKIVVRNYYNEWSEWQKISQTQSDTGWVPFKIINGGRMNTAYGYGGDRNGYGCSYRAITNGSVTQKFVRVNADNVEHSQVIAQLPSNFAKSPQVGFIRAPLIHNGTSLIVENDGTVKVFIANEPEWEKSNNKYIYGTVSWIE</sequence>
<dbReference type="EMBL" id="QXUF01000001">
    <property type="protein sequence ID" value="RIN03269.1"/>
    <property type="molecule type" value="Genomic_DNA"/>
</dbReference>
<keyword evidence="2" id="KW-1185">Reference proteome</keyword>
<dbReference type="Proteomes" id="UP000286317">
    <property type="component" value="Unassembled WGS sequence"/>
</dbReference>
<dbReference type="Gene3D" id="1.20.120.20">
    <property type="entry name" value="Apolipoprotein"/>
    <property type="match status" value="1"/>
</dbReference>
<name>A0A418IJM6_9STAP</name>
<organism evidence="1 2">
    <name type="scientific">Staphylococcus shinii</name>
    <dbReference type="NCBI Taxonomy" id="2912228"/>
    <lineage>
        <taxon>Bacteria</taxon>
        <taxon>Bacillati</taxon>
        <taxon>Bacillota</taxon>
        <taxon>Bacilli</taxon>
        <taxon>Bacillales</taxon>
        <taxon>Staphylococcaceae</taxon>
        <taxon>Staphylococcus</taxon>
    </lineage>
</organism>
<evidence type="ECO:0000313" key="2">
    <source>
        <dbReference type="Proteomes" id="UP000286317"/>
    </source>
</evidence>
<dbReference type="CDD" id="cd19958">
    <property type="entry name" value="pyocin_knob"/>
    <property type="match status" value="1"/>
</dbReference>
<dbReference type="OrthoDB" id="2413898at2"/>
<protein>
    <submittedName>
        <fullName evidence="1">DUF2479 domain-containing protein</fullName>
    </submittedName>
</protein>
<comment type="caution">
    <text evidence="1">The sequence shown here is derived from an EMBL/GenBank/DDBJ whole genome shotgun (WGS) entry which is preliminary data.</text>
</comment>